<dbReference type="Pfam" id="PF13302">
    <property type="entry name" value="Acetyltransf_3"/>
    <property type="match status" value="1"/>
</dbReference>
<dbReference type="Gene3D" id="3.40.630.30">
    <property type="match status" value="1"/>
</dbReference>
<dbReference type="InterPro" id="IPR051531">
    <property type="entry name" value="N-acetyltransferase"/>
</dbReference>
<protein>
    <submittedName>
        <fullName evidence="2">GNAT family N-acetyltransferase</fullName>
    </submittedName>
</protein>
<dbReference type="InterPro" id="IPR000182">
    <property type="entry name" value="GNAT_dom"/>
</dbReference>
<feature type="domain" description="N-acetyltransferase" evidence="1">
    <location>
        <begin position="5"/>
        <end position="164"/>
    </location>
</feature>
<dbReference type="InterPro" id="IPR016181">
    <property type="entry name" value="Acyl_CoA_acyltransferase"/>
</dbReference>
<dbReference type="Proteomes" id="UP000305674">
    <property type="component" value="Unassembled WGS sequence"/>
</dbReference>
<dbReference type="PROSITE" id="PS51186">
    <property type="entry name" value="GNAT"/>
    <property type="match status" value="1"/>
</dbReference>
<keyword evidence="3" id="KW-1185">Reference proteome</keyword>
<reference evidence="2 3" key="1">
    <citation type="submission" date="2019-04" db="EMBL/GenBank/DDBJ databases">
        <authorList>
            <person name="Hwang J.C."/>
        </authorList>
    </citation>
    <scope>NUCLEOTIDE SEQUENCE [LARGE SCALE GENOMIC DNA]</scope>
    <source>
        <strain evidence="2 3">IMCC35001</strain>
    </source>
</reference>
<evidence type="ECO:0000259" key="1">
    <source>
        <dbReference type="PROSITE" id="PS51186"/>
    </source>
</evidence>
<organism evidence="2 3">
    <name type="scientific">Ferrimonas sediminicola</name>
    <dbReference type="NCBI Taxonomy" id="2569538"/>
    <lineage>
        <taxon>Bacteria</taxon>
        <taxon>Pseudomonadati</taxon>
        <taxon>Pseudomonadota</taxon>
        <taxon>Gammaproteobacteria</taxon>
        <taxon>Alteromonadales</taxon>
        <taxon>Ferrimonadaceae</taxon>
        <taxon>Ferrimonas</taxon>
    </lineage>
</organism>
<evidence type="ECO:0000313" key="3">
    <source>
        <dbReference type="Proteomes" id="UP000305674"/>
    </source>
</evidence>
<sequence>MAASLALRRLTADDERWLYELERDPEVMRYTDRGPQTLAQIRAQMAELLAGYDDPDALKLWVVVHPQLGDIGTAAFYRGDSGLYEVGYKLARRHWGQGLGRAAMAALMRWVADHHPHAPLMAEAFEQNAASGRILERFGFRRVRRHFNASRQLWDLQYWRPPIDQLPLEGEQD</sequence>
<dbReference type="SUPFAM" id="SSF55729">
    <property type="entry name" value="Acyl-CoA N-acyltransferases (Nat)"/>
    <property type="match status" value="1"/>
</dbReference>
<accession>A0A4U1BBH0</accession>
<dbReference type="GO" id="GO:0016747">
    <property type="term" value="F:acyltransferase activity, transferring groups other than amino-acyl groups"/>
    <property type="evidence" value="ECO:0007669"/>
    <property type="project" value="InterPro"/>
</dbReference>
<dbReference type="PANTHER" id="PTHR43792">
    <property type="entry name" value="GNAT FAMILY, PUTATIVE (AFU_ORTHOLOGUE AFUA_3G00765)-RELATED-RELATED"/>
    <property type="match status" value="1"/>
</dbReference>
<gene>
    <name evidence="2" type="ORF">FCL40_14890</name>
</gene>
<dbReference type="RefSeq" id="WP_136854096.1">
    <property type="nucleotide sequence ID" value="NZ_SWCI01000012.1"/>
</dbReference>
<proteinExistence type="predicted"/>
<comment type="caution">
    <text evidence="2">The sequence shown here is derived from an EMBL/GenBank/DDBJ whole genome shotgun (WGS) entry which is preliminary data.</text>
</comment>
<dbReference type="EMBL" id="SWCI01000012">
    <property type="protein sequence ID" value="TKB47761.1"/>
    <property type="molecule type" value="Genomic_DNA"/>
</dbReference>
<dbReference type="PANTHER" id="PTHR43792:SF1">
    <property type="entry name" value="N-ACETYLTRANSFERASE DOMAIN-CONTAINING PROTEIN"/>
    <property type="match status" value="1"/>
</dbReference>
<dbReference type="AlphaFoldDB" id="A0A4U1BBH0"/>
<dbReference type="OrthoDB" id="9801656at2"/>
<evidence type="ECO:0000313" key="2">
    <source>
        <dbReference type="EMBL" id="TKB47761.1"/>
    </source>
</evidence>
<name>A0A4U1BBH0_9GAMM</name>
<keyword evidence="2" id="KW-0808">Transferase</keyword>